<gene>
    <name evidence="1" type="ORF">S03H2_35835</name>
</gene>
<organism evidence="1">
    <name type="scientific">marine sediment metagenome</name>
    <dbReference type="NCBI Taxonomy" id="412755"/>
    <lineage>
        <taxon>unclassified sequences</taxon>
        <taxon>metagenomes</taxon>
        <taxon>ecological metagenomes</taxon>
    </lineage>
</organism>
<dbReference type="AlphaFoldDB" id="X1H210"/>
<evidence type="ECO:0000313" key="1">
    <source>
        <dbReference type="EMBL" id="GAH51135.1"/>
    </source>
</evidence>
<sequence length="169" mass="19778">YKDKEIWIIGNGPSLDDYPDDFFNNKIFIEINWPFAAFPPLEESQYILTTHIESPKYLIEHKSEFLKKSILGLPLLTGKNHWNIDSFGKYKDDPIYFQWHWVQGSHKLFLEYLKPTIQSIMNGKSCKYICLRTNIHYAIQIAVVLGARAVTLVGCEAKERKGYFPYKLL</sequence>
<name>X1H210_9ZZZZ</name>
<protein>
    <recommendedName>
        <fullName evidence="2">DUF115 domain-containing protein</fullName>
    </recommendedName>
</protein>
<accession>X1H210</accession>
<reference evidence="1" key="1">
    <citation type="journal article" date="2014" name="Front. Microbiol.">
        <title>High frequency of phylogenetically diverse reductive dehalogenase-homologous genes in deep subseafloor sedimentary metagenomes.</title>
        <authorList>
            <person name="Kawai M."/>
            <person name="Futagami T."/>
            <person name="Toyoda A."/>
            <person name="Takaki Y."/>
            <person name="Nishi S."/>
            <person name="Hori S."/>
            <person name="Arai W."/>
            <person name="Tsubouchi T."/>
            <person name="Morono Y."/>
            <person name="Uchiyama I."/>
            <person name="Ito T."/>
            <person name="Fujiyama A."/>
            <person name="Inagaki F."/>
            <person name="Takami H."/>
        </authorList>
    </citation>
    <scope>NUCLEOTIDE SEQUENCE</scope>
    <source>
        <strain evidence="1">Expedition CK06-06</strain>
    </source>
</reference>
<evidence type="ECO:0008006" key="2">
    <source>
        <dbReference type="Google" id="ProtNLM"/>
    </source>
</evidence>
<proteinExistence type="predicted"/>
<dbReference type="Gene3D" id="3.90.1480.10">
    <property type="entry name" value="Alpha-2,3-sialyltransferase"/>
    <property type="match status" value="1"/>
</dbReference>
<feature type="non-terminal residue" evidence="1">
    <location>
        <position position="1"/>
    </location>
</feature>
<dbReference type="EMBL" id="BARU01021944">
    <property type="protein sequence ID" value="GAH51135.1"/>
    <property type="molecule type" value="Genomic_DNA"/>
</dbReference>
<comment type="caution">
    <text evidence="1">The sequence shown here is derived from an EMBL/GenBank/DDBJ whole genome shotgun (WGS) entry which is preliminary data.</text>
</comment>